<dbReference type="Proteomes" id="UP000305238">
    <property type="component" value="Unassembled WGS sequence"/>
</dbReference>
<dbReference type="AlphaFoldDB" id="A0A5S4GMK2"/>
<evidence type="ECO:0000313" key="1">
    <source>
        <dbReference type="EMBL" id="TMR34175.1"/>
    </source>
</evidence>
<keyword evidence="2" id="KW-1185">Reference proteome</keyword>
<dbReference type="EMBL" id="VCKZ01000211">
    <property type="protein sequence ID" value="TMR34175.1"/>
    <property type="molecule type" value="Genomic_DNA"/>
</dbReference>
<organism evidence="1 2">
    <name type="scientific">Actinomadura geliboluensis</name>
    <dbReference type="NCBI Taxonomy" id="882440"/>
    <lineage>
        <taxon>Bacteria</taxon>
        <taxon>Bacillati</taxon>
        <taxon>Actinomycetota</taxon>
        <taxon>Actinomycetes</taxon>
        <taxon>Streptosporangiales</taxon>
        <taxon>Thermomonosporaceae</taxon>
        <taxon>Actinomadura</taxon>
    </lineage>
</organism>
<reference evidence="1 2" key="1">
    <citation type="submission" date="2019-05" db="EMBL/GenBank/DDBJ databases">
        <title>Draft genome sequence of Actinomadura geliboluensis A8036.</title>
        <authorList>
            <person name="Saricaoglu S."/>
            <person name="Isik K."/>
        </authorList>
    </citation>
    <scope>NUCLEOTIDE SEQUENCE [LARGE SCALE GENOMIC DNA]</scope>
    <source>
        <strain evidence="1 2">A8036</strain>
    </source>
</reference>
<dbReference type="OrthoDB" id="3405537at2"/>
<name>A0A5S4GMK2_9ACTN</name>
<sequence>MGWLANSDEYKVMGLAAYGDPERYRKVFSEAVVARPAALRQLVLQAPAPVIARSLGFHDKSTTRIAAEAGGTWNRYTPSDDTK</sequence>
<comment type="caution">
    <text evidence="1">The sequence shown here is derived from an EMBL/GenBank/DDBJ whole genome shotgun (WGS) entry which is preliminary data.</text>
</comment>
<gene>
    <name evidence="1" type="ORF">ETD96_25695</name>
</gene>
<accession>A0A5S4GMK2</accession>
<protein>
    <submittedName>
        <fullName evidence="1">Uncharacterized protein</fullName>
    </submittedName>
</protein>
<dbReference type="Gene3D" id="3.30.420.40">
    <property type="match status" value="1"/>
</dbReference>
<evidence type="ECO:0000313" key="2">
    <source>
        <dbReference type="Proteomes" id="UP000305238"/>
    </source>
</evidence>
<proteinExistence type="predicted"/>